<feature type="region of interest" description="Disordered" evidence="1">
    <location>
        <begin position="104"/>
        <end position="124"/>
    </location>
</feature>
<gene>
    <name evidence="2" type="ORF">PPN31114_01778</name>
</gene>
<feature type="compositionally biased region" description="Low complexity" evidence="1">
    <location>
        <begin position="43"/>
        <end position="81"/>
    </location>
</feature>
<feature type="region of interest" description="Disordered" evidence="1">
    <location>
        <begin position="33"/>
        <end position="87"/>
    </location>
</feature>
<reference evidence="2 3" key="1">
    <citation type="submission" date="2019-08" db="EMBL/GenBank/DDBJ databases">
        <authorList>
            <person name="Peeters C."/>
        </authorList>
    </citation>
    <scope>NUCLEOTIDE SEQUENCE [LARGE SCALE GENOMIC DNA]</scope>
    <source>
        <strain evidence="2 3">LMG 31114</strain>
    </source>
</reference>
<keyword evidence="3" id="KW-1185">Reference proteome</keyword>
<dbReference type="AlphaFoldDB" id="A0A5E4TZN3"/>
<evidence type="ECO:0000256" key="1">
    <source>
        <dbReference type="SAM" id="MobiDB-lite"/>
    </source>
</evidence>
<dbReference type="OrthoDB" id="8942517at2"/>
<evidence type="ECO:0000313" key="3">
    <source>
        <dbReference type="Proteomes" id="UP000366945"/>
    </source>
</evidence>
<proteinExistence type="predicted"/>
<dbReference type="RefSeq" id="WP_150679001.1">
    <property type="nucleotide sequence ID" value="NZ_CABPSK010000001.1"/>
</dbReference>
<organism evidence="2 3">
    <name type="scientific">Pandoraea pneumonica</name>
    <dbReference type="NCBI Taxonomy" id="2508299"/>
    <lineage>
        <taxon>Bacteria</taxon>
        <taxon>Pseudomonadati</taxon>
        <taxon>Pseudomonadota</taxon>
        <taxon>Betaproteobacteria</taxon>
        <taxon>Burkholderiales</taxon>
        <taxon>Burkholderiaceae</taxon>
        <taxon>Pandoraea</taxon>
    </lineage>
</organism>
<dbReference type="EMBL" id="CABPSK010000001">
    <property type="protein sequence ID" value="VVD93307.1"/>
    <property type="molecule type" value="Genomic_DNA"/>
</dbReference>
<protein>
    <submittedName>
        <fullName evidence="2">Uncharacterized protein</fullName>
    </submittedName>
</protein>
<dbReference type="Proteomes" id="UP000366945">
    <property type="component" value="Unassembled WGS sequence"/>
</dbReference>
<evidence type="ECO:0000313" key="2">
    <source>
        <dbReference type="EMBL" id="VVD93307.1"/>
    </source>
</evidence>
<accession>A0A5E4TZN3</accession>
<dbReference type="GeneID" id="300403822"/>
<sequence>MTIIAVKNSSTSSLLDVWQAHIQQQQADKAKAAGAGAAGAGSAGQKTATTSDKTTANTADGNKTATPSTTAATPDANNNGTSSRKIDADMVKSVREASDAAKALGGAAGGGGADAASSAGGSGPQANGIVEQTIQKLKDMLAKVMAQLEAVRNNDSIPPEEKMAEVQTLSAQAMTIRAQIQTLMDPTKTTGTRVNTTA</sequence>
<name>A0A5E4TZN3_9BURK</name>